<gene>
    <name evidence="3" type="ORF">GCM10017621_24850</name>
</gene>
<dbReference type="HAMAP" id="MF_00758">
    <property type="entry name" value="UPF0301"/>
    <property type="match status" value="1"/>
</dbReference>
<reference evidence="3" key="1">
    <citation type="journal article" date="2014" name="Int. J. Syst. Evol. Microbiol.">
        <title>Complete genome sequence of Corynebacterium casei LMG S-19264T (=DSM 44701T), isolated from a smear-ripened cheese.</title>
        <authorList>
            <consortium name="US DOE Joint Genome Institute (JGI-PGF)"/>
            <person name="Walter F."/>
            <person name="Albersmeier A."/>
            <person name="Kalinowski J."/>
            <person name="Ruckert C."/>
        </authorList>
    </citation>
    <scope>NUCLEOTIDE SEQUENCE</scope>
    <source>
        <strain evidence="3">VKM B-1513</strain>
    </source>
</reference>
<evidence type="ECO:0000313" key="3">
    <source>
        <dbReference type="EMBL" id="GLK52977.1"/>
    </source>
</evidence>
<evidence type="ECO:0000256" key="1">
    <source>
        <dbReference type="ARBA" id="ARBA00009600"/>
    </source>
</evidence>
<dbReference type="AlphaFoldDB" id="A0A9W6MPB8"/>
<organism evidence="3 4">
    <name type="scientific">Maricaulis virginensis</name>
    <dbReference type="NCBI Taxonomy" id="144022"/>
    <lineage>
        <taxon>Bacteria</taxon>
        <taxon>Pseudomonadati</taxon>
        <taxon>Pseudomonadota</taxon>
        <taxon>Alphaproteobacteria</taxon>
        <taxon>Maricaulales</taxon>
        <taxon>Maricaulaceae</taxon>
        <taxon>Maricaulis</taxon>
    </lineage>
</organism>
<dbReference type="InterPro" id="IPR003774">
    <property type="entry name" value="AlgH-like"/>
</dbReference>
<proteinExistence type="inferred from homology"/>
<dbReference type="EMBL" id="BSFE01000007">
    <property type="protein sequence ID" value="GLK52977.1"/>
    <property type="molecule type" value="Genomic_DNA"/>
</dbReference>
<dbReference type="SUPFAM" id="SSF143456">
    <property type="entry name" value="VC0467-like"/>
    <property type="match status" value="1"/>
</dbReference>
<comment type="similarity">
    <text evidence="1 2">Belongs to the UPF0301 (AlgH) family.</text>
</comment>
<protein>
    <recommendedName>
        <fullName evidence="2">UPF0301 protein GCM10017621_24850</fullName>
    </recommendedName>
</protein>
<name>A0A9W6MPB8_9PROT</name>
<sequence>MAAMDRATDTDVDESFLNGKLLVATPSIGDPRFDRAVILMCDHAADHAMGIVINKPVEGLRMPELFQQLDIAGGKGAPDRPVLLGGPVDRDRGFVLHSTDFHAEESTLPVCDGILLTATRDVLEAIASDHPPRRSLMALGYAGWGAGQLENELAANAWLVTDPDEGLIFDTEDAGKWEAALDLIGVTPEHLSMISGHA</sequence>
<dbReference type="Gene3D" id="3.40.1740.10">
    <property type="entry name" value="VC0467-like"/>
    <property type="match status" value="1"/>
</dbReference>
<dbReference type="PANTHER" id="PTHR30327">
    <property type="entry name" value="UNCHARACTERIZED PROTEIN YQGE"/>
    <property type="match status" value="1"/>
</dbReference>
<dbReference type="Proteomes" id="UP001143486">
    <property type="component" value="Unassembled WGS sequence"/>
</dbReference>
<dbReference type="Pfam" id="PF02622">
    <property type="entry name" value="DUF179"/>
    <property type="match status" value="1"/>
</dbReference>
<dbReference type="GO" id="GO:0005829">
    <property type="term" value="C:cytosol"/>
    <property type="evidence" value="ECO:0007669"/>
    <property type="project" value="TreeGrafter"/>
</dbReference>
<comment type="caution">
    <text evidence="3">The sequence shown here is derived from an EMBL/GenBank/DDBJ whole genome shotgun (WGS) entry which is preliminary data.</text>
</comment>
<dbReference type="PANTHER" id="PTHR30327:SF1">
    <property type="entry name" value="UPF0301 PROTEIN YQGE"/>
    <property type="match status" value="1"/>
</dbReference>
<evidence type="ECO:0000313" key="4">
    <source>
        <dbReference type="Proteomes" id="UP001143486"/>
    </source>
</evidence>
<accession>A0A9W6MPB8</accession>
<evidence type="ECO:0000256" key="2">
    <source>
        <dbReference type="HAMAP-Rule" id="MF_00758"/>
    </source>
</evidence>
<keyword evidence="4" id="KW-1185">Reference proteome</keyword>
<reference evidence="3" key="2">
    <citation type="submission" date="2023-01" db="EMBL/GenBank/DDBJ databases">
        <authorList>
            <person name="Sun Q."/>
            <person name="Evtushenko L."/>
        </authorList>
    </citation>
    <scope>NUCLEOTIDE SEQUENCE</scope>
    <source>
        <strain evidence="3">VKM B-1513</strain>
    </source>
</reference>